<accession>A0ABS5QZA3</accession>
<name>A0ABS5QZA3_9LACO</name>
<comment type="caution">
    <text evidence="4">The sequence shown here is derived from an EMBL/GenBank/DDBJ whole genome shotgun (WGS) entry which is preliminary data.</text>
</comment>
<keyword evidence="5" id="KW-1185">Reference proteome</keyword>
<gene>
    <name evidence="4" type="ORF">G6R30_05855</name>
</gene>
<dbReference type="InterPro" id="IPR001387">
    <property type="entry name" value="Cro/C1-type_HTH"/>
</dbReference>
<dbReference type="EMBL" id="JAAMFL010000010">
    <property type="protein sequence ID" value="MBS9337985.1"/>
    <property type="molecule type" value="Genomic_DNA"/>
</dbReference>
<dbReference type="Gene3D" id="1.10.260.40">
    <property type="entry name" value="lambda repressor-like DNA-binding domains"/>
    <property type="match status" value="1"/>
</dbReference>
<protein>
    <submittedName>
        <fullName evidence="4">Helix-turn-helix transcriptional regulator</fullName>
    </submittedName>
</protein>
<keyword evidence="1" id="KW-0238">DNA-binding</keyword>
<feature type="transmembrane region" description="Helical" evidence="2">
    <location>
        <begin position="93"/>
        <end position="114"/>
    </location>
</feature>
<dbReference type="Proteomes" id="UP001519503">
    <property type="component" value="Unassembled WGS sequence"/>
</dbReference>
<dbReference type="CDD" id="cd00093">
    <property type="entry name" value="HTH_XRE"/>
    <property type="match status" value="1"/>
</dbReference>
<feature type="domain" description="HTH cro/C1-type" evidence="3">
    <location>
        <begin position="7"/>
        <end position="61"/>
    </location>
</feature>
<evidence type="ECO:0000256" key="2">
    <source>
        <dbReference type="SAM" id="Phobius"/>
    </source>
</evidence>
<dbReference type="InterPro" id="IPR010982">
    <property type="entry name" value="Lambda_DNA-bd_dom_sf"/>
</dbReference>
<evidence type="ECO:0000256" key="1">
    <source>
        <dbReference type="ARBA" id="ARBA00023125"/>
    </source>
</evidence>
<sequence length="275" mass="31541">MSFEADIKRLREEHSLTQQELADKVHVSRQTVSTWERGKNYPSLDVLRELSQLFGLSFEKLVFGEEQMTKKDDTIANRVDGDRKKKKWYKKTTVILSTIICAFFLWVALLTFGYTNGVDTIDRMNPFLSYQTAYTKMPSDAVIEKSMRTRNGKWTAWFADNLMGTEWWKLSLMTGVNTGYQDPYVMVIHKGSYVKVARIVPGNSVNQLTKNDLQSWDDYLNEKGTFQDQVHGLEVKKIKKKKHVSGFRVNNGGLTEGIKEQLGKNDSDDNEGSAN</sequence>
<keyword evidence="2" id="KW-1133">Transmembrane helix</keyword>
<dbReference type="PANTHER" id="PTHR46558:SF15">
    <property type="entry name" value="HELIX-TURN-HELIX DOMAIN PROTEIN"/>
    <property type="match status" value="1"/>
</dbReference>
<evidence type="ECO:0000313" key="5">
    <source>
        <dbReference type="Proteomes" id="UP001519503"/>
    </source>
</evidence>
<proteinExistence type="predicted"/>
<keyword evidence="2" id="KW-0812">Transmembrane</keyword>
<keyword evidence="2" id="KW-0472">Membrane</keyword>
<evidence type="ECO:0000313" key="4">
    <source>
        <dbReference type="EMBL" id="MBS9337985.1"/>
    </source>
</evidence>
<reference evidence="4 5" key="1">
    <citation type="submission" date="2020-02" db="EMBL/GenBank/DDBJ databases">
        <title>Fructobacillus sp. isolated from paper mulberry of Taiwan.</title>
        <authorList>
            <person name="Lin S.-T."/>
        </authorList>
    </citation>
    <scope>NUCLEOTIDE SEQUENCE [LARGE SCALE GENOMIC DNA]</scope>
    <source>
        <strain evidence="4 5">S1-1</strain>
    </source>
</reference>
<dbReference type="PROSITE" id="PS50943">
    <property type="entry name" value="HTH_CROC1"/>
    <property type="match status" value="1"/>
</dbReference>
<dbReference type="PANTHER" id="PTHR46558">
    <property type="entry name" value="TRACRIPTIONAL REGULATORY PROTEIN-RELATED-RELATED"/>
    <property type="match status" value="1"/>
</dbReference>
<dbReference type="SMART" id="SM00530">
    <property type="entry name" value="HTH_XRE"/>
    <property type="match status" value="1"/>
</dbReference>
<evidence type="ECO:0000259" key="3">
    <source>
        <dbReference type="PROSITE" id="PS50943"/>
    </source>
</evidence>
<dbReference type="Pfam" id="PF01381">
    <property type="entry name" value="HTH_3"/>
    <property type="match status" value="1"/>
</dbReference>
<dbReference type="RefSeq" id="WP_213822504.1">
    <property type="nucleotide sequence ID" value="NZ_JAAMFL010000010.1"/>
</dbReference>
<dbReference type="SUPFAM" id="SSF47413">
    <property type="entry name" value="lambda repressor-like DNA-binding domains"/>
    <property type="match status" value="1"/>
</dbReference>
<organism evidence="4 5">
    <name type="scientific">Fructobacillus parabroussonetiae</name>
    <dbReference type="NCBI Taxonomy" id="2713174"/>
    <lineage>
        <taxon>Bacteria</taxon>
        <taxon>Bacillati</taxon>
        <taxon>Bacillota</taxon>
        <taxon>Bacilli</taxon>
        <taxon>Lactobacillales</taxon>
        <taxon>Lactobacillaceae</taxon>
        <taxon>Fructobacillus</taxon>
    </lineage>
</organism>